<keyword evidence="5 12" id="KW-0963">Cytoplasm</keyword>
<comment type="caution">
    <text evidence="15">The sequence shown here is derived from an EMBL/GenBank/DDBJ whole genome shotgun (WGS) entry which is preliminary data.</text>
</comment>
<dbReference type="NCBIfam" id="NF008696">
    <property type="entry name" value="PRK11713.3-5"/>
    <property type="match status" value="1"/>
</dbReference>
<keyword evidence="16" id="KW-1185">Reference proteome</keyword>
<dbReference type="PANTHER" id="PTHR30027">
    <property type="entry name" value="RIBOSOMAL RNA SMALL SUBUNIT METHYLTRANSFERASE E"/>
    <property type="match status" value="1"/>
</dbReference>
<dbReference type="SUPFAM" id="SSF75217">
    <property type="entry name" value="alpha/beta knot"/>
    <property type="match status" value="1"/>
</dbReference>
<dbReference type="GO" id="GO:0070475">
    <property type="term" value="P:rRNA base methylation"/>
    <property type="evidence" value="ECO:0007669"/>
    <property type="project" value="TreeGrafter"/>
</dbReference>
<dbReference type="SUPFAM" id="SSF88697">
    <property type="entry name" value="PUA domain-like"/>
    <property type="match status" value="1"/>
</dbReference>
<evidence type="ECO:0000256" key="7">
    <source>
        <dbReference type="ARBA" id="ARBA00022603"/>
    </source>
</evidence>
<evidence type="ECO:0000256" key="3">
    <source>
        <dbReference type="ARBA" id="ARBA00012328"/>
    </source>
</evidence>
<dbReference type="EMBL" id="QGLE01000007">
    <property type="protein sequence ID" value="PWR21465.1"/>
    <property type="molecule type" value="Genomic_DNA"/>
</dbReference>
<evidence type="ECO:0000259" key="13">
    <source>
        <dbReference type="Pfam" id="PF04452"/>
    </source>
</evidence>
<dbReference type="InterPro" id="IPR015947">
    <property type="entry name" value="PUA-like_sf"/>
</dbReference>
<comment type="subcellular location">
    <subcellularLocation>
        <location evidence="1 12">Cytoplasm</location>
    </subcellularLocation>
</comment>
<protein>
    <recommendedName>
        <fullName evidence="4 12">Ribosomal RNA small subunit methyltransferase E</fullName>
        <ecNumber evidence="3 12">2.1.1.193</ecNumber>
    </recommendedName>
</protein>
<dbReference type="CDD" id="cd18084">
    <property type="entry name" value="RsmE-like"/>
    <property type="match status" value="1"/>
</dbReference>
<name>A0A317E8M2_9PROT</name>
<comment type="catalytic activity">
    <reaction evidence="11 12">
        <text>uridine(1498) in 16S rRNA + S-adenosyl-L-methionine = N(3)-methyluridine(1498) in 16S rRNA + S-adenosyl-L-homocysteine + H(+)</text>
        <dbReference type="Rhea" id="RHEA:42920"/>
        <dbReference type="Rhea" id="RHEA-COMP:10283"/>
        <dbReference type="Rhea" id="RHEA-COMP:10284"/>
        <dbReference type="ChEBI" id="CHEBI:15378"/>
        <dbReference type="ChEBI" id="CHEBI:57856"/>
        <dbReference type="ChEBI" id="CHEBI:59789"/>
        <dbReference type="ChEBI" id="CHEBI:65315"/>
        <dbReference type="ChEBI" id="CHEBI:74502"/>
        <dbReference type="EC" id="2.1.1.193"/>
    </reaction>
</comment>
<dbReference type="RefSeq" id="WP_109906696.1">
    <property type="nucleotide sequence ID" value="NZ_QGLE01000007.1"/>
</dbReference>
<evidence type="ECO:0000313" key="16">
    <source>
        <dbReference type="Proteomes" id="UP000245461"/>
    </source>
</evidence>
<accession>A0A317E8M2</accession>
<evidence type="ECO:0000256" key="5">
    <source>
        <dbReference type="ARBA" id="ARBA00022490"/>
    </source>
</evidence>
<evidence type="ECO:0000256" key="6">
    <source>
        <dbReference type="ARBA" id="ARBA00022552"/>
    </source>
</evidence>
<keyword evidence="7 12" id="KW-0489">Methyltransferase</keyword>
<proteinExistence type="inferred from homology"/>
<evidence type="ECO:0000256" key="10">
    <source>
        <dbReference type="ARBA" id="ARBA00025699"/>
    </source>
</evidence>
<evidence type="ECO:0000259" key="14">
    <source>
        <dbReference type="Pfam" id="PF20260"/>
    </source>
</evidence>
<dbReference type="Pfam" id="PF20260">
    <property type="entry name" value="PUA_4"/>
    <property type="match status" value="1"/>
</dbReference>
<evidence type="ECO:0000256" key="4">
    <source>
        <dbReference type="ARBA" id="ARBA00013673"/>
    </source>
</evidence>
<evidence type="ECO:0000256" key="11">
    <source>
        <dbReference type="ARBA" id="ARBA00047944"/>
    </source>
</evidence>
<sequence>MNDRPRYRLFVDAPLAAGAPVALDEGQAHYLGNVLRLDDGDQVCAFNGREGEWRAAFGRIGKKGGALTPLDLLAAQPVEAETTLVFAPIRGAKVEFVAEKATELGATRLVPAITRRTVIDRANGARMRANAIEAAEQCGRLAIPGIAEIRKLDQVLGDWDPAVPLFFCDEDGNVPPLLEAAKGLGESPAAVLIGPEGGFDPVERVLLKRLPFVRPVGLGRRILRAETAAIAALALIEAARLG</sequence>
<dbReference type="GO" id="GO:0070042">
    <property type="term" value="F:rRNA (uridine-N3-)-methyltransferase activity"/>
    <property type="evidence" value="ECO:0007669"/>
    <property type="project" value="TreeGrafter"/>
</dbReference>
<dbReference type="InterPro" id="IPR006700">
    <property type="entry name" value="RsmE"/>
</dbReference>
<dbReference type="PIRSF" id="PIRSF015601">
    <property type="entry name" value="MTase_slr0722"/>
    <property type="match status" value="1"/>
</dbReference>
<evidence type="ECO:0000256" key="9">
    <source>
        <dbReference type="ARBA" id="ARBA00022691"/>
    </source>
</evidence>
<keyword evidence="9 12" id="KW-0949">S-adenosyl-L-methionine</keyword>
<dbReference type="InterPro" id="IPR029028">
    <property type="entry name" value="Alpha/beta_knot_MTases"/>
</dbReference>
<dbReference type="InterPro" id="IPR046887">
    <property type="entry name" value="RsmE_PUA-like"/>
</dbReference>
<dbReference type="PANTHER" id="PTHR30027:SF3">
    <property type="entry name" value="16S RRNA (URACIL(1498)-N(3))-METHYLTRANSFERASE"/>
    <property type="match status" value="1"/>
</dbReference>
<reference evidence="15 16" key="1">
    <citation type="submission" date="2018-05" db="EMBL/GenBank/DDBJ databases">
        <title>Zavarzinia sp. HR-AS.</title>
        <authorList>
            <person name="Lee Y."/>
            <person name="Jeon C.O."/>
        </authorList>
    </citation>
    <scope>NUCLEOTIDE SEQUENCE [LARGE SCALE GENOMIC DNA]</scope>
    <source>
        <strain evidence="15 16">HR-AS</strain>
    </source>
</reference>
<evidence type="ECO:0000256" key="8">
    <source>
        <dbReference type="ARBA" id="ARBA00022679"/>
    </source>
</evidence>
<dbReference type="Gene3D" id="2.40.240.20">
    <property type="entry name" value="Hypothetical PUA domain-like, domain 1"/>
    <property type="match status" value="1"/>
</dbReference>
<dbReference type="GO" id="GO:0005737">
    <property type="term" value="C:cytoplasm"/>
    <property type="evidence" value="ECO:0007669"/>
    <property type="project" value="UniProtKB-SubCell"/>
</dbReference>
<comment type="similarity">
    <text evidence="2 12">Belongs to the RNA methyltransferase RsmE family.</text>
</comment>
<dbReference type="Proteomes" id="UP000245461">
    <property type="component" value="Unassembled WGS sequence"/>
</dbReference>
<dbReference type="NCBIfam" id="TIGR00046">
    <property type="entry name" value="RsmE family RNA methyltransferase"/>
    <property type="match status" value="1"/>
</dbReference>
<feature type="domain" description="Ribosomal RNA small subunit methyltransferase E methyltransferase" evidence="13">
    <location>
        <begin position="81"/>
        <end position="236"/>
    </location>
</feature>
<dbReference type="AlphaFoldDB" id="A0A317E8M2"/>
<feature type="domain" description="Ribosomal RNA small subunit methyltransferase E PUA-like" evidence="14">
    <location>
        <begin position="23"/>
        <end position="64"/>
    </location>
</feature>
<gene>
    <name evidence="15" type="ORF">DKG74_13640</name>
</gene>
<organism evidence="15 16">
    <name type="scientific">Zavarzinia aquatilis</name>
    <dbReference type="NCBI Taxonomy" id="2211142"/>
    <lineage>
        <taxon>Bacteria</taxon>
        <taxon>Pseudomonadati</taxon>
        <taxon>Pseudomonadota</taxon>
        <taxon>Alphaproteobacteria</taxon>
        <taxon>Rhodospirillales</taxon>
        <taxon>Zavarziniaceae</taxon>
        <taxon>Zavarzinia</taxon>
    </lineage>
</organism>
<dbReference type="InterPro" id="IPR046886">
    <property type="entry name" value="RsmE_MTase_dom"/>
</dbReference>
<dbReference type="EC" id="2.1.1.193" evidence="3 12"/>
<keyword evidence="6 12" id="KW-0698">rRNA processing</keyword>
<dbReference type="Gene3D" id="3.40.1280.10">
    <property type="match status" value="1"/>
</dbReference>
<dbReference type="OrthoDB" id="9815641at2"/>
<evidence type="ECO:0000313" key="15">
    <source>
        <dbReference type="EMBL" id="PWR21465.1"/>
    </source>
</evidence>
<evidence type="ECO:0000256" key="2">
    <source>
        <dbReference type="ARBA" id="ARBA00005528"/>
    </source>
</evidence>
<keyword evidence="8 12" id="KW-0808">Transferase</keyword>
<dbReference type="InterPro" id="IPR029026">
    <property type="entry name" value="tRNA_m1G_MTases_N"/>
</dbReference>
<comment type="function">
    <text evidence="10 12">Specifically methylates the N3 position of the uracil ring of uridine 1498 (m3U1498) in 16S rRNA. Acts on the fully assembled 30S ribosomal subunit.</text>
</comment>
<evidence type="ECO:0000256" key="12">
    <source>
        <dbReference type="PIRNR" id="PIRNR015601"/>
    </source>
</evidence>
<dbReference type="Pfam" id="PF04452">
    <property type="entry name" value="Methyltrans_RNA"/>
    <property type="match status" value="1"/>
</dbReference>
<evidence type="ECO:0000256" key="1">
    <source>
        <dbReference type="ARBA" id="ARBA00004496"/>
    </source>
</evidence>